<protein>
    <recommendedName>
        <fullName evidence="12">UDP-N-acetylglucosamine 1-carboxyvinyltransferase</fullName>
        <ecNumber evidence="11">2.5.1.7</ecNumber>
    </recommendedName>
    <alternativeName>
        <fullName evidence="13">Enoylpyruvate transferase</fullName>
    </alternativeName>
    <alternativeName>
        <fullName evidence="14">UDP-N-acetylglucosamine enolpyruvyl transferase</fullName>
    </alternativeName>
</protein>
<name>X0YCQ0_9ZZZZ</name>
<accession>X0YCQ0</accession>
<evidence type="ECO:0000259" key="16">
    <source>
        <dbReference type="Pfam" id="PF00275"/>
    </source>
</evidence>
<sequence>KGTSVITETVFEKRFVHTGDLIRMGADIKVEGHSAIIKGVKKLSAAP</sequence>
<dbReference type="AlphaFoldDB" id="X0YCQ0"/>
<keyword evidence="3" id="KW-0963">Cytoplasm</keyword>
<dbReference type="Gene3D" id="3.65.10.10">
    <property type="entry name" value="Enolpyruvate transferase domain"/>
    <property type="match status" value="1"/>
</dbReference>
<dbReference type="PANTHER" id="PTHR43783">
    <property type="entry name" value="UDP-N-ACETYLGLUCOSAMINE 1-CARBOXYVINYLTRANSFERASE"/>
    <property type="match status" value="1"/>
</dbReference>
<dbReference type="PANTHER" id="PTHR43783:SF1">
    <property type="entry name" value="UDP-N-ACETYLGLUCOSAMINE 1-CARBOXYVINYLTRANSFERASE"/>
    <property type="match status" value="1"/>
</dbReference>
<dbReference type="GO" id="GO:0005737">
    <property type="term" value="C:cytoplasm"/>
    <property type="evidence" value="ECO:0007669"/>
    <property type="project" value="UniProtKB-SubCell"/>
</dbReference>
<dbReference type="GO" id="GO:0051301">
    <property type="term" value="P:cell division"/>
    <property type="evidence" value="ECO:0007669"/>
    <property type="project" value="UniProtKB-KW"/>
</dbReference>
<evidence type="ECO:0000256" key="10">
    <source>
        <dbReference type="ARBA" id="ARBA00038367"/>
    </source>
</evidence>
<keyword evidence="9" id="KW-0961">Cell wall biogenesis/degradation</keyword>
<dbReference type="InterPro" id="IPR013792">
    <property type="entry name" value="RNA3'P_cycl/enolpyr_Trfase_a/b"/>
</dbReference>
<comment type="caution">
    <text evidence="17">The sequence shown here is derived from an EMBL/GenBank/DDBJ whole genome shotgun (WGS) entry which is preliminary data.</text>
</comment>
<feature type="domain" description="Enolpyruvate transferase" evidence="16">
    <location>
        <begin position="1"/>
        <end position="46"/>
    </location>
</feature>
<organism evidence="17">
    <name type="scientific">marine sediment metagenome</name>
    <dbReference type="NCBI Taxonomy" id="412755"/>
    <lineage>
        <taxon>unclassified sequences</taxon>
        <taxon>metagenomes</taxon>
        <taxon>ecological metagenomes</taxon>
    </lineage>
</organism>
<keyword evidence="8" id="KW-0131">Cell cycle</keyword>
<evidence type="ECO:0000256" key="14">
    <source>
        <dbReference type="ARBA" id="ARBA00042842"/>
    </source>
</evidence>
<evidence type="ECO:0000256" key="15">
    <source>
        <dbReference type="ARBA" id="ARBA00047527"/>
    </source>
</evidence>
<dbReference type="EC" id="2.5.1.7" evidence="11"/>
<dbReference type="InterPro" id="IPR036968">
    <property type="entry name" value="Enolpyruvate_Tfrase_sf"/>
</dbReference>
<gene>
    <name evidence="17" type="ORF">S01H1_86073</name>
</gene>
<keyword evidence="4" id="KW-0132">Cell division</keyword>
<evidence type="ECO:0000256" key="8">
    <source>
        <dbReference type="ARBA" id="ARBA00023306"/>
    </source>
</evidence>
<feature type="non-terminal residue" evidence="17">
    <location>
        <position position="47"/>
    </location>
</feature>
<evidence type="ECO:0000256" key="2">
    <source>
        <dbReference type="ARBA" id="ARBA00004752"/>
    </source>
</evidence>
<proteinExistence type="inferred from homology"/>
<feature type="non-terminal residue" evidence="17">
    <location>
        <position position="1"/>
    </location>
</feature>
<evidence type="ECO:0000256" key="9">
    <source>
        <dbReference type="ARBA" id="ARBA00023316"/>
    </source>
</evidence>
<dbReference type="EMBL" id="BARS01059417">
    <property type="protein sequence ID" value="GAG45052.1"/>
    <property type="molecule type" value="Genomic_DNA"/>
</dbReference>
<dbReference type="GO" id="GO:0071555">
    <property type="term" value="P:cell wall organization"/>
    <property type="evidence" value="ECO:0007669"/>
    <property type="project" value="UniProtKB-KW"/>
</dbReference>
<evidence type="ECO:0000256" key="12">
    <source>
        <dbReference type="ARBA" id="ARBA00039754"/>
    </source>
</evidence>
<evidence type="ECO:0000256" key="1">
    <source>
        <dbReference type="ARBA" id="ARBA00004496"/>
    </source>
</evidence>
<dbReference type="SUPFAM" id="SSF55205">
    <property type="entry name" value="EPT/RTPC-like"/>
    <property type="match status" value="1"/>
</dbReference>
<evidence type="ECO:0000256" key="6">
    <source>
        <dbReference type="ARBA" id="ARBA00022960"/>
    </source>
</evidence>
<evidence type="ECO:0000256" key="5">
    <source>
        <dbReference type="ARBA" id="ARBA00022679"/>
    </source>
</evidence>
<reference evidence="17" key="1">
    <citation type="journal article" date="2014" name="Front. Microbiol.">
        <title>High frequency of phylogenetically diverse reductive dehalogenase-homologous genes in deep subseafloor sedimentary metagenomes.</title>
        <authorList>
            <person name="Kawai M."/>
            <person name="Futagami T."/>
            <person name="Toyoda A."/>
            <person name="Takaki Y."/>
            <person name="Nishi S."/>
            <person name="Hori S."/>
            <person name="Arai W."/>
            <person name="Tsubouchi T."/>
            <person name="Morono Y."/>
            <person name="Uchiyama I."/>
            <person name="Ito T."/>
            <person name="Fujiyama A."/>
            <person name="Inagaki F."/>
            <person name="Takami H."/>
        </authorList>
    </citation>
    <scope>NUCLEOTIDE SEQUENCE</scope>
    <source>
        <strain evidence="17">Expedition CK06-06</strain>
    </source>
</reference>
<dbReference type="Pfam" id="PF00275">
    <property type="entry name" value="EPSP_synthase"/>
    <property type="match status" value="1"/>
</dbReference>
<keyword evidence="7" id="KW-0573">Peptidoglycan synthesis</keyword>
<evidence type="ECO:0000256" key="4">
    <source>
        <dbReference type="ARBA" id="ARBA00022618"/>
    </source>
</evidence>
<dbReference type="GO" id="GO:0008760">
    <property type="term" value="F:UDP-N-acetylglucosamine 1-carboxyvinyltransferase activity"/>
    <property type="evidence" value="ECO:0007669"/>
    <property type="project" value="UniProtKB-EC"/>
</dbReference>
<comment type="similarity">
    <text evidence="10">Belongs to the EPSP synthase family. MurA subfamily.</text>
</comment>
<dbReference type="GO" id="GO:0009252">
    <property type="term" value="P:peptidoglycan biosynthetic process"/>
    <property type="evidence" value="ECO:0007669"/>
    <property type="project" value="UniProtKB-KW"/>
</dbReference>
<comment type="pathway">
    <text evidence="2">Cell wall biogenesis; peptidoglycan biosynthesis.</text>
</comment>
<evidence type="ECO:0000256" key="13">
    <source>
        <dbReference type="ARBA" id="ARBA00042443"/>
    </source>
</evidence>
<keyword evidence="6" id="KW-0133">Cell shape</keyword>
<comment type="subcellular location">
    <subcellularLocation>
        <location evidence="1">Cytoplasm</location>
    </subcellularLocation>
</comment>
<evidence type="ECO:0000256" key="11">
    <source>
        <dbReference type="ARBA" id="ARBA00039108"/>
    </source>
</evidence>
<comment type="catalytic activity">
    <reaction evidence="15">
        <text>phosphoenolpyruvate + UDP-N-acetyl-alpha-D-glucosamine = UDP-N-acetyl-3-O-(1-carboxyvinyl)-alpha-D-glucosamine + phosphate</text>
        <dbReference type="Rhea" id="RHEA:18681"/>
        <dbReference type="ChEBI" id="CHEBI:43474"/>
        <dbReference type="ChEBI" id="CHEBI:57705"/>
        <dbReference type="ChEBI" id="CHEBI:58702"/>
        <dbReference type="ChEBI" id="CHEBI:68483"/>
        <dbReference type="EC" id="2.5.1.7"/>
    </reaction>
</comment>
<dbReference type="GO" id="GO:0008360">
    <property type="term" value="P:regulation of cell shape"/>
    <property type="evidence" value="ECO:0007669"/>
    <property type="project" value="UniProtKB-KW"/>
</dbReference>
<dbReference type="InterPro" id="IPR050068">
    <property type="entry name" value="MurA_subfamily"/>
</dbReference>
<evidence type="ECO:0000256" key="3">
    <source>
        <dbReference type="ARBA" id="ARBA00022490"/>
    </source>
</evidence>
<dbReference type="InterPro" id="IPR001986">
    <property type="entry name" value="Enolpyruvate_Tfrase_dom"/>
</dbReference>
<evidence type="ECO:0000256" key="7">
    <source>
        <dbReference type="ARBA" id="ARBA00022984"/>
    </source>
</evidence>
<keyword evidence="5" id="KW-0808">Transferase</keyword>
<evidence type="ECO:0000313" key="17">
    <source>
        <dbReference type="EMBL" id="GAG45052.1"/>
    </source>
</evidence>